<dbReference type="InterPro" id="IPR003441">
    <property type="entry name" value="NAC-dom"/>
</dbReference>
<keyword evidence="2" id="KW-0238">DNA-binding</keyword>
<dbReference type="Proteomes" id="UP001085076">
    <property type="component" value="Unassembled WGS sequence"/>
</dbReference>
<dbReference type="PROSITE" id="PS51005">
    <property type="entry name" value="NAC"/>
    <property type="match status" value="1"/>
</dbReference>
<comment type="caution">
    <text evidence="6">The sequence shown here is derived from an EMBL/GenBank/DDBJ whole genome shotgun (WGS) entry which is preliminary data.</text>
</comment>
<dbReference type="PANTHER" id="PTHR31719:SF43">
    <property type="entry name" value="NAC TRANSCRIPTION FACTOR 56"/>
    <property type="match status" value="1"/>
</dbReference>
<gene>
    <name evidence="6" type="ORF">J5N97_000814</name>
</gene>
<evidence type="ECO:0000256" key="4">
    <source>
        <dbReference type="ARBA" id="ARBA00023242"/>
    </source>
</evidence>
<evidence type="ECO:0000313" key="7">
    <source>
        <dbReference type="Proteomes" id="UP001085076"/>
    </source>
</evidence>
<dbReference type="PANTHER" id="PTHR31719">
    <property type="entry name" value="NAC TRANSCRIPTION FACTOR 56"/>
    <property type="match status" value="1"/>
</dbReference>
<accession>A0A9D5BVC0</accession>
<evidence type="ECO:0000256" key="2">
    <source>
        <dbReference type="ARBA" id="ARBA00023125"/>
    </source>
</evidence>
<dbReference type="OrthoDB" id="1741710at2759"/>
<evidence type="ECO:0000256" key="3">
    <source>
        <dbReference type="ARBA" id="ARBA00023163"/>
    </source>
</evidence>
<sequence length="158" mass="17902">MAKRSSPGCTRLTRQAGNGYWHMNGSTKKVYASNNVLAGTTTALTYMAATEGDKKKKKKTNWVMHEYRLDPSYFDKSQPQNMELVLYSLQESGRGEEFQSRIVNHHEPLLAVPTVDETDADASFIRLLEKELMSDIPDNFLIPEDVPNFGCIFDEFMG</sequence>
<evidence type="ECO:0000256" key="1">
    <source>
        <dbReference type="ARBA" id="ARBA00023015"/>
    </source>
</evidence>
<dbReference type="GO" id="GO:0003677">
    <property type="term" value="F:DNA binding"/>
    <property type="evidence" value="ECO:0007669"/>
    <property type="project" value="UniProtKB-KW"/>
</dbReference>
<dbReference type="SUPFAM" id="SSF101941">
    <property type="entry name" value="NAC domain"/>
    <property type="match status" value="1"/>
</dbReference>
<keyword evidence="7" id="KW-1185">Reference proteome</keyword>
<reference evidence="6 7" key="1">
    <citation type="journal article" date="2022" name="Hortic Res">
        <title>The genome of Dioscorea zingiberensis sheds light on the biosynthesis, origin and evolution of the medicinally important diosgenin saponins.</title>
        <authorList>
            <person name="Li Y."/>
            <person name="Tan C."/>
            <person name="Li Z."/>
            <person name="Guo J."/>
            <person name="Li S."/>
            <person name="Chen X."/>
            <person name="Wang C."/>
            <person name="Dai X."/>
            <person name="Yang H."/>
            <person name="Song W."/>
            <person name="Hou L."/>
            <person name="Xu J."/>
            <person name="Tong Z."/>
            <person name="Xu A."/>
            <person name="Yuan X."/>
            <person name="Wang W."/>
            <person name="Yang Q."/>
            <person name="Chen L."/>
            <person name="Sun Z."/>
            <person name="Wang K."/>
            <person name="Pan B."/>
            <person name="Chen J."/>
            <person name="Bao Y."/>
            <person name="Liu F."/>
            <person name="Qi X."/>
            <person name="Gang D.R."/>
            <person name="Wen J."/>
            <person name="Li J."/>
        </authorList>
    </citation>
    <scope>NUCLEOTIDE SEQUENCE [LARGE SCALE GENOMIC DNA]</scope>
    <source>
        <strain evidence="6">Dzin_1.0</strain>
    </source>
</reference>
<feature type="domain" description="NAC" evidence="5">
    <location>
        <begin position="1"/>
        <end position="92"/>
    </location>
</feature>
<protein>
    <recommendedName>
        <fullName evidence="5">NAC domain-containing protein</fullName>
    </recommendedName>
</protein>
<keyword evidence="1" id="KW-0805">Transcription regulation</keyword>
<proteinExistence type="predicted"/>
<keyword evidence="3" id="KW-0804">Transcription</keyword>
<dbReference type="GO" id="GO:0006355">
    <property type="term" value="P:regulation of DNA-templated transcription"/>
    <property type="evidence" value="ECO:0007669"/>
    <property type="project" value="InterPro"/>
</dbReference>
<dbReference type="InterPro" id="IPR036093">
    <property type="entry name" value="NAC_dom_sf"/>
</dbReference>
<name>A0A9D5BVC0_9LILI</name>
<evidence type="ECO:0000259" key="5">
    <source>
        <dbReference type="PROSITE" id="PS51005"/>
    </source>
</evidence>
<dbReference type="Pfam" id="PF02365">
    <property type="entry name" value="NAM"/>
    <property type="match status" value="1"/>
</dbReference>
<dbReference type="Gene3D" id="2.170.150.80">
    <property type="entry name" value="NAC domain"/>
    <property type="match status" value="1"/>
</dbReference>
<dbReference type="AlphaFoldDB" id="A0A9D5BVC0"/>
<dbReference type="EMBL" id="JAGGNH010000035">
    <property type="protein sequence ID" value="KAJ0961220.1"/>
    <property type="molecule type" value="Genomic_DNA"/>
</dbReference>
<organism evidence="6 7">
    <name type="scientific">Dioscorea zingiberensis</name>
    <dbReference type="NCBI Taxonomy" id="325984"/>
    <lineage>
        <taxon>Eukaryota</taxon>
        <taxon>Viridiplantae</taxon>
        <taxon>Streptophyta</taxon>
        <taxon>Embryophyta</taxon>
        <taxon>Tracheophyta</taxon>
        <taxon>Spermatophyta</taxon>
        <taxon>Magnoliopsida</taxon>
        <taxon>Liliopsida</taxon>
        <taxon>Dioscoreales</taxon>
        <taxon>Dioscoreaceae</taxon>
        <taxon>Dioscorea</taxon>
    </lineage>
</organism>
<evidence type="ECO:0000313" key="6">
    <source>
        <dbReference type="EMBL" id="KAJ0961220.1"/>
    </source>
</evidence>
<keyword evidence="4" id="KW-0539">Nucleus</keyword>